<name>A0A667XP07_9TELE</name>
<dbReference type="GeneID" id="115360278"/>
<dbReference type="InParanoid" id="A0A667XP07"/>
<feature type="compositionally biased region" description="Polar residues" evidence="1">
    <location>
        <begin position="324"/>
        <end position="338"/>
    </location>
</feature>
<feature type="region of interest" description="Disordered" evidence="1">
    <location>
        <begin position="175"/>
        <end position="338"/>
    </location>
</feature>
<reference evidence="3" key="3">
    <citation type="submission" date="2025-09" db="UniProtKB">
        <authorList>
            <consortium name="Ensembl"/>
        </authorList>
    </citation>
    <scope>IDENTIFICATION</scope>
</reference>
<evidence type="ECO:0000259" key="2">
    <source>
        <dbReference type="Pfam" id="PF13904"/>
    </source>
</evidence>
<reference evidence="3" key="1">
    <citation type="submission" date="2019-06" db="EMBL/GenBank/DDBJ databases">
        <authorList>
            <consortium name="Wellcome Sanger Institute Data Sharing"/>
        </authorList>
    </citation>
    <scope>NUCLEOTIDE SEQUENCE [LARGE SCALE GENOMIC DNA]</scope>
</reference>
<dbReference type="GeneTree" id="ENSGT00730000111271"/>
<sequence>MSEGRLPSCPASASTPVKHGGGAQLHTAGRLQEEECVSSDDDTFSLLSPIYHDSFESDEEPDSAAQSRPQSHTSPSPSASASRQSISPVRCELPKARTEQLVPAAGKPTASPPLSAWELWLVNKAKDDRLRLEKKEEAERLLKEKKEQEEREKNQRKIVIEERIQEWLKIKSEHEKQEKLLKESREKEETQRQLVKQRETEHKAQEKYKEWLRKKNQEKMDKERKDKEETVRREEQGKERRKQAEEKFKEWLAKSNDKKREDSSKTPCYPRSPYDRDYPSPSFYNPIPWKPIHVPTPESQPQKTPHRNQQKHRKYQQRPKTALSLRNSVSATQMLQRR</sequence>
<reference evidence="3" key="2">
    <citation type="submission" date="2025-08" db="UniProtKB">
        <authorList>
            <consortium name="Ensembl"/>
        </authorList>
    </citation>
    <scope>IDENTIFICATION</scope>
</reference>
<protein>
    <submittedName>
        <fullName evidence="3">Coiled-coil domain containing 34</fullName>
    </submittedName>
</protein>
<organism evidence="3 4">
    <name type="scientific">Myripristis murdjan</name>
    <name type="common">pinecone soldierfish</name>
    <dbReference type="NCBI Taxonomy" id="586833"/>
    <lineage>
        <taxon>Eukaryota</taxon>
        <taxon>Metazoa</taxon>
        <taxon>Chordata</taxon>
        <taxon>Craniata</taxon>
        <taxon>Vertebrata</taxon>
        <taxon>Euteleostomi</taxon>
        <taxon>Actinopterygii</taxon>
        <taxon>Neopterygii</taxon>
        <taxon>Teleostei</taxon>
        <taxon>Neoteleostei</taxon>
        <taxon>Acanthomorphata</taxon>
        <taxon>Holocentriformes</taxon>
        <taxon>Holocentridae</taxon>
        <taxon>Myripristis</taxon>
    </lineage>
</organism>
<dbReference type="CTD" id="91057"/>
<feature type="compositionally biased region" description="Low complexity" evidence="1">
    <location>
        <begin position="69"/>
        <end position="88"/>
    </location>
</feature>
<feature type="domain" description="Coiled-coil" evidence="2">
    <location>
        <begin position="114"/>
        <end position="289"/>
    </location>
</feature>
<feature type="compositionally biased region" description="Basic residues" evidence="1">
    <location>
        <begin position="304"/>
        <end position="317"/>
    </location>
</feature>
<feature type="compositionally biased region" description="Acidic residues" evidence="1">
    <location>
        <begin position="34"/>
        <end position="43"/>
    </location>
</feature>
<evidence type="ECO:0000313" key="4">
    <source>
        <dbReference type="Proteomes" id="UP000472263"/>
    </source>
</evidence>
<feature type="region of interest" description="Disordered" evidence="1">
    <location>
        <begin position="1"/>
        <end position="114"/>
    </location>
</feature>
<proteinExistence type="predicted"/>
<dbReference type="InterPro" id="IPR045323">
    <property type="entry name" value="CCDC34"/>
</dbReference>
<dbReference type="Pfam" id="PF13904">
    <property type="entry name" value="CCDC34"/>
    <property type="match status" value="1"/>
</dbReference>
<gene>
    <name evidence="3" type="primary">ccdc34</name>
</gene>
<evidence type="ECO:0000256" key="1">
    <source>
        <dbReference type="SAM" id="MobiDB-lite"/>
    </source>
</evidence>
<dbReference type="Proteomes" id="UP000472263">
    <property type="component" value="Chromosome 6"/>
</dbReference>
<dbReference type="AlphaFoldDB" id="A0A667XP07"/>
<evidence type="ECO:0000313" key="3">
    <source>
        <dbReference type="Ensembl" id="ENSMMDP00005013904.1"/>
    </source>
</evidence>
<feature type="compositionally biased region" description="Basic and acidic residues" evidence="1">
    <location>
        <begin position="175"/>
        <end position="264"/>
    </location>
</feature>
<dbReference type="FunCoup" id="A0A667XP07">
    <property type="interactions" value="591"/>
</dbReference>
<accession>A0A667XP07</accession>
<dbReference type="RefSeq" id="XP_029908942.1">
    <property type="nucleotide sequence ID" value="XM_030053082.1"/>
</dbReference>
<keyword evidence="4" id="KW-1185">Reference proteome</keyword>
<dbReference type="InterPro" id="IPR025259">
    <property type="entry name" value="CCDC34/181"/>
</dbReference>
<dbReference type="RefSeq" id="XP_029908941.1">
    <property type="nucleotide sequence ID" value="XM_030053081.1"/>
</dbReference>
<dbReference type="PANTHER" id="PTHR23247:SF2">
    <property type="entry name" value="COILED-COIL DOMAIN-CONTAINING PROTEIN 34"/>
    <property type="match status" value="1"/>
</dbReference>
<dbReference type="OrthoDB" id="5981665at2759"/>
<dbReference type="Ensembl" id="ENSMMDT00005014298.1">
    <property type="protein sequence ID" value="ENSMMDP00005013904.1"/>
    <property type="gene ID" value="ENSMMDG00005007200.1"/>
</dbReference>
<dbReference type="PANTHER" id="PTHR23247">
    <property type="entry name" value="NY-REN-41 ANTIGEN L15 -RELATED"/>
    <property type="match status" value="1"/>
</dbReference>